<evidence type="ECO:0000313" key="3">
    <source>
        <dbReference type="Proteomes" id="UP000622475"/>
    </source>
</evidence>
<comment type="caution">
    <text evidence="2">The sequence shown here is derived from an EMBL/GenBank/DDBJ whole genome shotgun (WGS) entry which is preliminary data.</text>
</comment>
<dbReference type="EMBL" id="JADFFL010000008">
    <property type="protein sequence ID" value="MBE9663844.1"/>
    <property type="molecule type" value="Genomic_DNA"/>
</dbReference>
<evidence type="ECO:0000313" key="2">
    <source>
        <dbReference type="EMBL" id="MBE9663844.1"/>
    </source>
</evidence>
<keyword evidence="3" id="KW-1185">Reference proteome</keyword>
<accession>A0A929PY61</accession>
<gene>
    <name evidence="2" type="ORF">IRJ16_18320</name>
</gene>
<feature type="transmembrane region" description="Helical" evidence="1">
    <location>
        <begin position="12"/>
        <end position="37"/>
    </location>
</feature>
<dbReference type="InterPro" id="IPR021354">
    <property type="entry name" value="DUF2975"/>
</dbReference>
<dbReference type="Proteomes" id="UP000622475">
    <property type="component" value="Unassembled WGS sequence"/>
</dbReference>
<sequence>MRLVRIISAIAFYLTRILSAGYILTTLHLLISVIFTLPTLKMLPQNRFAICYPFTDKPFLLGSVYEASYIAEMVMVIGFYGLFFWLLGNVFKTFRQTKLFTVQGIRHLKLFYIANLIVCPIMFAILGISSQEDLPYGVMVTAHIIMGIFALFIAAIFQQGVNLQKDQDLYI</sequence>
<evidence type="ECO:0000256" key="1">
    <source>
        <dbReference type="SAM" id="Phobius"/>
    </source>
</evidence>
<keyword evidence="1" id="KW-0812">Transmembrane</keyword>
<reference evidence="2" key="1">
    <citation type="submission" date="2020-10" db="EMBL/GenBank/DDBJ databases">
        <title>Mucilaginibacter mali sp. nov., isolated from rhizosphere soil of apple orchard.</title>
        <authorList>
            <person name="Lee J.-S."/>
            <person name="Kim H.S."/>
            <person name="Kim J.-S."/>
        </authorList>
    </citation>
    <scope>NUCLEOTIDE SEQUENCE</scope>
    <source>
        <strain evidence="2">KCTC 22746</strain>
    </source>
</reference>
<name>A0A929PY61_9SPHI</name>
<feature type="transmembrane region" description="Helical" evidence="1">
    <location>
        <begin position="67"/>
        <end position="87"/>
    </location>
</feature>
<protein>
    <submittedName>
        <fullName evidence="2">DUF2975 domain-containing protein</fullName>
    </submittedName>
</protein>
<dbReference type="RefSeq" id="WP_194113093.1">
    <property type="nucleotide sequence ID" value="NZ_JADFFL010000008.1"/>
</dbReference>
<feature type="transmembrane region" description="Helical" evidence="1">
    <location>
        <begin position="108"/>
        <end position="128"/>
    </location>
</feature>
<keyword evidence="1" id="KW-1133">Transmembrane helix</keyword>
<dbReference type="AlphaFoldDB" id="A0A929PY61"/>
<feature type="transmembrane region" description="Helical" evidence="1">
    <location>
        <begin position="134"/>
        <end position="157"/>
    </location>
</feature>
<dbReference type="Pfam" id="PF11188">
    <property type="entry name" value="DUF2975"/>
    <property type="match status" value="1"/>
</dbReference>
<proteinExistence type="predicted"/>
<keyword evidence="1" id="KW-0472">Membrane</keyword>
<organism evidence="2 3">
    <name type="scientific">Mucilaginibacter myungsuensis</name>
    <dbReference type="NCBI Taxonomy" id="649104"/>
    <lineage>
        <taxon>Bacteria</taxon>
        <taxon>Pseudomonadati</taxon>
        <taxon>Bacteroidota</taxon>
        <taxon>Sphingobacteriia</taxon>
        <taxon>Sphingobacteriales</taxon>
        <taxon>Sphingobacteriaceae</taxon>
        <taxon>Mucilaginibacter</taxon>
    </lineage>
</organism>